<reference evidence="2" key="1">
    <citation type="journal article" date="2021" name="Proc. Natl. Acad. Sci. U.S.A.">
        <title>A Catalog of Tens of Thousands of Viruses from Human Metagenomes Reveals Hidden Associations with Chronic Diseases.</title>
        <authorList>
            <person name="Tisza M.J."/>
            <person name="Buck C.B."/>
        </authorList>
    </citation>
    <scope>NUCLEOTIDE SEQUENCE</scope>
    <source>
        <strain evidence="2">Ct9MV2</strain>
    </source>
</reference>
<accession>A0A8S5ND26</accession>
<sequence length="37" mass="4426">MMMMDAPRYVKKSPDESNALSGEEEEEQMFNYFQSQF</sequence>
<protein>
    <submittedName>
        <fullName evidence="2">Uncharacterized protein</fullName>
    </submittedName>
</protein>
<name>A0A8S5ND26_9CAUD</name>
<feature type="region of interest" description="Disordered" evidence="1">
    <location>
        <begin position="1"/>
        <end position="26"/>
    </location>
</feature>
<dbReference type="EMBL" id="BK015132">
    <property type="protein sequence ID" value="DAD92287.1"/>
    <property type="molecule type" value="Genomic_DNA"/>
</dbReference>
<organism evidence="2">
    <name type="scientific">Myoviridae sp. ct9MV2</name>
    <dbReference type="NCBI Taxonomy" id="2826625"/>
    <lineage>
        <taxon>Viruses</taxon>
        <taxon>Duplodnaviria</taxon>
        <taxon>Heunggongvirae</taxon>
        <taxon>Uroviricota</taxon>
        <taxon>Caudoviricetes</taxon>
    </lineage>
</organism>
<evidence type="ECO:0000313" key="2">
    <source>
        <dbReference type="EMBL" id="DAD92287.1"/>
    </source>
</evidence>
<proteinExistence type="predicted"/>
<evidence type="ECO:0000256" key="1">
    <source>
        <dbReference type="SAM" id="MobiDB-lite"/>
    </source>
</evidence>